<dbReference type="EMBL" id="JACGCI010000052">
    <property type="protein sequence ID" value="KAF6751121.1"/>
    <property type="molecule type" value="Genomic_DNA"/>
</dbReference>
<gene>
    <name evidence="2" type="ORF">DFP72DRAFT_908528</name>
</gene>
<dbReference type="InterPro" id="IPR036047">
    <property type="entry name" value="F-box-like_dom_sf"/>
</dbReference>
<dbReference type="PROSITE" id="PS50181">
    <property type="entry name" value="FBOX"/>
    <property type="match status" value="1"/>
</dbReference>
<dbReference type="AlphaFoldDB" id="A0A8H6HR07"/>
<accession>A0A8H6HR07</accession>
<organism evidence="2 3">
    <name type="scientific">Ephemerocybe angulata</name>
    <dbReference type="NCBI Taxonomy" id="980116"/>
    <lineage>
        <taxon>Eukaryota</taxon>
        <taxon>Fungi</taxon>
        <taxon>Dikarya</taxon>
        <taxon>Basidiomycota</taxon>
        <taxon>Agaricomycotina</taxon>
        <taxon>Agaricomycetes</taxon>
        <taxon>Agaricomycetidae</taxon>
        <taxon>Agaricales</taxon>
        <taxon>Agaricineae</taxon>
        <taxon>Psathyrellaceae</taxon>
        <taxon>Ephemerocybe</taxon>
    </lineage>
</organism>
<dbReference type="OrthoDB" id="2322499at2759"/>
<evidence type="ECO:0000313" key="3">
    <source>
        <dbReference type="Proteomes" id="UP000521943"/>
    </source>
</evidence>
<evidence type="ECO:0000259" key="1">
    <source>
        <dbReference type="PROSITE" id="PS50181"/>
    </source>
</evidence>
<sequence>MPLDVLFEIFSHLEVKDLLKMLRVNRMIRATLLRPNAQSVWAASRVRRKVPKPSTGFTEAGWATFLFGQKCEICNSMRVRKVDWFLRRRACGRCKREHLKDSRLFSAKFPQYDMAVLDYIPYWERPNRDYSSGERGKDRYFWDDDIHSVAKKWTALSDACLQAQAGASEAFELWKRGQKAKLEAAREDVEEYGSKSWPPADAIRLKRKMDRQHGRRNIPKIRDEDWDKFRTKSEPSIKAAQAERLTHEARVTTDKRLDLLRLFFRARPEISRFVDAPLTVAVNEEDFQPFVDQLGRHIVDYQARQKMEALATIPASFGLKEGTDPFELARGIFQCDSRVAYSHPDPPTETSPTVVLNQDASVTSSEVITLAGLDPATATIQDMDERGALFVCNKCTDSTSETVIVHTWRTAVYHAEFHRHERFWHSGGWVTNPTTFRVTNAMETKHAKEMSRYTPVWSCNHCTYHLKPVEAVSKSSNVHSIAEPKEGTDYFFNEACRFLLHTPLTYEDVPKVAVENLQCTRCTKKKSLKRRYTEKDMRDHHRGYVHPSWIDNIL</sequence>
<reference evidence="2 3" key="1">
    <citation type="submission" date="2020-07" db="EMBL/GenBank/DDBJ databases">
        <title>Comparative genomics of pyrophilous fungi reveals a link between fire events and developmental genes.</title>
        <authorList>
            <consortium name="DOE Joint Genome Institute"/>
            <person name="Steindorff A.S."/>
            <person name="Carver A."/>
            <person name="Calhoun S."/>
            <person name="Stillman K."/>
            <person name="Liu H."/>
            <person name="Lipzen A."/>
            <person name="Pangilinan J."/>
            <person name="Labutti K."/>
            <person name="Bruns T.D."/>
            <person name="Grigoriev I.V."/>
        </authorList>
    </citation>
    <scope>NUCLEOTIDE SEQUENCE [LARGE SCALE GENOMIC DNA]</scope>
    <source>
        <strain evidence="2 3">CBS 144469</strain>
    </source>
</reference>
<keyword evidence="3" id="KW-1185">Reference proteome</keyword>
<dbReference type="SMART" id="SM00256">
    <property type="entry name" value="FBOX"/>
    <property type="match status" value="1"/>
</dbReference>
<dbReference type="SUPFAM" id="SSF81383">
    <property type="entry name" value="F-box domain"/>
    <property type="match status" value="1"/>
</dbReference>
<name>A0A8H6HR07_9AGAR</name>
<proteinExistence type="predicted"/>
<feature type="domain" description="F-box" evidence="1">
    <location>
        <begin position="1"/>
        <end position="44"/>
    </location>
</feature>
<dbReference type="Pfam" id="PF00646">
    <property type="entry name" value="F-box"/>
    <property type="match status" value="1"/>
</dbReference>
<comment type="caution">
    <text evidence="2">The sequence shown here is derived from an EMBL/GenBank/DDBJ whole genome shotgun (WGS) entry which is preliminary data.</text>
</comment>
<dbReference type="InterPro" id="IPR001810">
    <property type="entry name" value="F-box_dom"/>
</dbReference>
<evidence type="ECO:0000313" key="2">
    <source>
        <dbReference type="EMBL" id="KAF6751121.1"/>
    </source>
</evidence>
<protein>
    <recommendedName>
        <fullName evidence="1">F-box domain-containing protein</fullName>
    </recommendedName>
</protein>
<dbReference type="Proteomes" id="UP000521943">
    <property type="component" value="Unassembled WGS sequence"/>
</dbReference>